<dbReference type="EMBL" id="JBHUIM010000002">
    <property type="protein sequence ID" value="MFD2247740.1"/>
    <property type="molecule type" value="Genomic_DNA"/>
</dbReference>
<feature type="domain" description="CzcB-like C-terminal circularly permuted SH3-like" evidence="6">
    <location>
        <begin position="301"/>
        <end position="359"/>
    </location>
</feature>
<dbReference type="PANTHER" id="PTHR30097">
    <property type="entry name" value="CATION EFFLUX SYSTEM PROTEIN CUSB"/>
    <property type="match status" value="1"/>
</dbReference>
<dbReference type="InterPro" id="IPR058792">
    <property type="entry name" value="Beta-barrel_RND_2"/>
</dbReference>
<dbReference type="Gene3D" id="6.10.140.730">
    <property type="match status" value="1"/>
</dbReference>
<proteinExistence type="inferred from homology"/>
<keyword evidence="2" id="KW-0813">Transport</keyword>
<dbReference type="InterPro" id="IPR006143">
    <property type="entry name" value="RND_pump_MFP"/>
</dbReference>
<accession>A0ABW5D0B5</accession>
<dbReference type="Gene3D" id="2.40.420.20">
    <property type="match status" value="1"/>
</dbReference>
<dbReference type="Pfam" id="PF25869">
    <property type="entry name" value="3HB_CusB"/>
    <property type="match status" value="1"/>
</dbReference>
<sequence>MKMLKLHKYVLTISSTVILLAITSACKSDKGGAGHAGHTIEMPQEHTAIHLNRRMKLLANIETDTARTSWMGTQQAILGTVAIDENKTEEVSARVSGRLDRLFVRNSGEKIRKGQALYALYSEELLIAQNEYLNALELVQTASNPDQTMLRLLSRAKKRLQLWGLTERQIRSLSTTRKADPKVTFYSPASGYITNLKVREGEYVAEGTPLMEIVNLSNVWVEAQVYPNELEYLKAGAPVEIEFEGYPGRMFKGIPAFRSPALEKNSQVYLMRYKVINPTGALRPGMMAYVSLSGAKVKTLTVPKAALLFSEDTAVWVETAPDQFEMRLVKTGLENKDRVQVLSGLNEGEVVVTSGAYLLNSKNIIDKGASHTMPGM</sequence>
<evidence type="ECO:0000313" key="7">
    <source>
        <dbReference type="EMBL" id="MFD2247740.1"/>
    </source>
</evidence>
<dbReference type="InterPro" id="IPR058649">
    <property type="entry name" value="CzcB_C"/>
</dbReference>
<dbReference type="Pfam" id="PF25975">
    <property type="entry name" value="CzcB_C"/>
    <property type="match status" value="1"/>
</dbReference>
<comment type="caution">
    <text evidence="7">The sequence shown here is derived from an EMBL/GenBank/DDBJ whole genome shotgun (WGS) entry which is preliminary data.</text>
</comment>
<keyword evidence="8" id="KW-1185">Reference proteome</keyword>
<dbReference type="Pfam" id="PF25954">
    <property type="entry name" value="Beta-barrel_RND_2"/>
    <property type="match status" value="1"/>
</dbReference>
<dbReference type="SUPFAM" id="SSF111369">
    <property type="entry name" value="HlyD-like secretion proteins"/>
    <property type="match status" value="1"/>
</dbReference>
<evidence type="ECO:0000259" key="5">
    <source>
        <dbReference type="Pfam" id="PF25954"/>
    </source>
</evidence>
<dbReference type="RefSeq" id="WP_377497263.1">
    <property type="nucleotide sequence ID" value="NZ_JBHUIM010000002.1"/>
</dbReference>
<dbReference type="InterPro" id="IPR051909">
    <property type="entry name" value="MFP_Cation_Efflux"/>
</dbReference>
<evidence type="ECO:0000259" key="4">
    <source>
        <dbReference type="Pfam" id="PF25919"/>
    </source>
</evidence>
<reference evidence="8" key="1">
    <citation type="journal article" date="2019" name="Int. J. Syst. Evol. Microbiol.">
        <title>The Global Catalogue of Microorganisms (GCM) 10K type strain sequencing project: providing services to taxonomists for standard genome sequencing and annotation.</title>
        <authorList>
            <consortium name="The Broad Institute Genomics Platform"/>
            <consortium name="The Broad Institute Genome Sequencing Center for Infectious Disease"/>
            <person name="Wu L."/>
            <person name="Ma J."/>
        </authorList>
    </citation>
    <scope>NUCLEOTIDE SEQUENCE [LARGE SCALE GENOMIC DNA]</scope>
    <source>
        <strain evidence="8">CGMCC 4.1782</strain>
    </source>
</reference>
<gene>
    <name evidence="7" type="ORF">ACFSKP_15855</name>
</gene>
<organism evidence="7 8">
    <name type="scientific">Pontibacter ruber</name>
    <dbReference type="NCBI Taxonomy" id="1343895"/>
    <lineage>
        <taxon>Bacteria</taxon>
        <taxon>Pseudomonadati</taxon>
        <taxon>Bacteroidota</taxon>
        <taxon>Cytophagia</taxon>
        <taxon>Cytophagales</taxon>
        <taxon>Hymenobacteraceae</taxon>
        <taxon>Pontibacter</taxon>
    </lineage>
</organism>
<evidence type="ECO:0000256" key="1">
    <source>
        <dbReference type="ARBA" id="ARBA00009477"/>
    </source>
</evidence>
<evidence type="ECO:0000259" key="6">
    <source>
        <dbReference type="Pfam" id="PF25975"/>
    </source>
</evidence>
<name>A0ABW5D0B5_9BACT</name>
<evidence type="ECO:0000256" key="2">
    <source>
        <dbReference type="ARBA" id="ARBA00022448"/>
    </source>
</evidence>
<dbReference type="InterPro" id="IPR058790">
    <property type="entry name" value="BSH_CusB"/>
</dbReference>
<dbReference type="Gene3D" id="2.40.30.170">
    <property type="match status" value="1"/>
</dbReference>
<evidence type="ECO:0000259" key="3">
    <source>
        <dbReference type="Pfam" id="PF25869"/>
    </source>
</evidence>
<evidence type="ECO:0000313" key="8">
    <source>
        <dbReference type="Proteomes" id="UP001597374"/>
    </source>
</evidence>
<protein>
    <submittedName>
        <fullName evidence="7">Efflux RND transporter periplasmic adaptor subunit</fullName>
    </submittedName>
</protein>
<feature type="domain" description="CusB-like beta-barrel" evidence="5">
    <location>
        <begin position="218"/>
        <end position="295"/>
    </location>
</feature>
<dbReference type="PANTHER" id="PTHR30097:SF15">
    <property type="entry name" value="CATION EFFLUX SYSTEM PROTEIN CUSB"/>
    <property type="match status" value="1"/>
</dbReference>
<dbReference type="PROSITE" id="PS51257">
    <property type="entry name" value="PROKAR_LIPOPROTEIN"/>
    <property type="match status" value="1"/>
</dbReference>
<feature type="domain" description="CusB-like three alpha-helical bundle" evidence="3">
    <location>
        <begin position="124"/>
        <end position="180"/>
    </location>
</feature>
<dbReference type="NCBIfam" id="TIGR01730">
    <property type="entry name" value="RND_mfp"/>
    <property type="match status" value="1"/>
</dbReference>
<comment type="similarity">
    <text evidence="1">Belongs to the membrane fusion protein (MFP) (TC 8.A.1) family.</text>
</comment>
<dbReference type="Proteomes" id="UP001597374">
    <property type="component" value="Unassembled WGS sequence"/>
</dbReference>
<feature type="domain" description="CusB-like barrel-sandwich hybrid" evidence="4">
    <location>
        <begin position="90"/>
        <end position="213"/>
    </location>
</feature>
<dbReference type="InterPro" id="IPR058791">
    <property type="entry name" value="3HB_CusB"/>
</dbReference>
<dbReference type="Pfam" id="PF25919">
    <property type="entry name" value="BSH_CusB"/>
    <property type="match status" value="1"/>
</dbReference>